<dbReference type="GO" id="GO:0005524">
    <property type="term" value="F:ATP binding"/>
    <property type="evidence" value="ECO:0007669"/>
    <property type="project" value="UniProtKB-KW"/>
</dbReference>
<dbReference type="EMBL" id="CP063169">
    <property type="protein sequence ID" value="QOR72307.1"/>
    <property type="molecule type" value="Genomic_DNA"/>
</dbReference>
<evidence type="ECO:0000256" key="6">
    <source>
        <dbReference type="ARBA" id="ARBA00022741"/>
    </source>
</evidence>
<dbReference type="PRINTS" id="PR00983">
    <property type="entry name" value="TRNASYNTHCYS"/>
</dbReference>
<organism evidence="13 14">
    <name type="scientific">Ruania alkalisoli</name>
    <dbReference type="NCBI Taxonomy" id="2779775"/>
    <lineage>
        <taxon>Bacteria</taxon>
        <taxon>Bacillati</taxon>
        <taxon>Actinomycetota</taxon>
        <taxon>Actinomycetes</taxon>
        <taxon>Micrococcales</taxon>
        <taxon>Ruaniaceae</taxon>
        <taxon>Ruania</taxon>
    </lineage>
</organism>
<dbReference type="Proteomes" id="UP000593758">
    <property type="component" value="Chromosome"/>
</dbReference>
<dbReference type="AlphaFoldDB" id="A0A7M1SZ66"/>
<protein>
    <recommendedName>
        <fullName evidence="10">L-cysteine:1D-myo-inositol 2-amino-2-deoxy-alpha-D-glucopyranoside ligase</fullName>
        <shortName evidence="10">L-Cys:GlcN-Ins ligase</shortName>
        <ecNumber evidence="10">6.3.1.13</ecNumber>
    </recommendedName>
    <alternativeName>
        <fullName evidence="10">Mycothiol ligase</fullName>
        <shortName evidence="10">MSH ligase</shortName>
    </alternativeName>
</protein>
<name>A0A7M1SZ66_9MICO</name>
<feature type="short sequence motif" description="'HIGH' region" evidence="10">
    <location>
        <begin position="45"/>
        <end position="55"/>
    </location>
</feature>
<dbReference type="GO" id="GO:0035446">
    <property type="term" value="F:cysteine-glucosaminylinositol ligase activity"/>
    <property type="evidence" value="ECO:0007669"/>
    <property type="project" value="UniProtKB-UniRule"/>
</dbReference>
<feature type="short sequence motif" description="'KMSKS' region" evidence="10">
    <location>
        <begin position="298"/>
        <end position="302"/>
    </location>
</feature>
<feature type="binding site" evidence="10">
    <location>
        <begin position="43"/>
        <end position="46"/>
    </location>
    <ligand>
        <name>L-cysteinyl-5'-AMP</name>
        <dbReference type="ChEBI" id="CHEBI:144924"/>
    </ligand>
</feature>
<feature type="binding site" evidence="10">
    <location>
        <begin position="246"/>
        <end position="248"/>
    </location>
    <ligand>
        <name>L-cysteinyl-5'-AMP</name>
        <dbReference type="ChEBI" id="CHEBI:144924"/>
    </ligand>
</feature>
<feature type="domain" description="tRNA synthetases class I catalytic" evidence="12">
    <location>
        <begin position="31"/>
        <end position="344"/>
    </location>
</feature>
<feature type="binding site" evidence="10">
    <location>
        <position position="43"/>
    </location>
    <ligand>
        <name>Zn(2+)</name>
        <dbReference type="ChEBI" id="CHEBI:29105"/>
    </ligand>
</feature>
<keyword evidence="4 10" id="KW-0436">Ligase</keyword>
<evidence type="ECO:0000256" key="7">
    <source>
        <dbReference type="ARBA" id="ARBA00022833"/>
    </source>
</evidence>
<gene>
    <name evidence="10" type="primary">mshC</name>
    <name evidence="13" type="ORF">IM660_08795</name>
</gene>
<comment type="catalytic activity">
    <reaction evidence="9 10">
        <text>1D-myo-inositol 2-amino-2-deoxy-alpha-D-glucopyranoside + L-cysteine + ATP = 1D-myo-inositol 2-(L-cysteinylamino)-2-deoxy-alpha-D-glucopyranoside + AMP + diphosphate + H(+)</text>
        <dbReference type="Rhea" id="RHEA:26176"/>
        <dbReference type="ChEBI" id="CHEBI:15378"/>
        <dbReference type="ChEBI" id="CHEBI:30616"/>
        <dbReference type="ChEBI" id="CHEBI:33019"/>
        <dbReference type="ChEBI" id="CHEBI:35235"/>
        <dbReference type="ChEBI" id="CHEBI:58886"/>
        <dbReference type="ChEBI" id="CHEBI:58887"/>
        <dbReference type="ChEBI" id="CHEBI:456215"/>
        <dbReference type="EC" id="6.3.1.13"/>
    </reaction>
</comment>
<dbReference type="InterPro" id="IPR014729">
    <property type="entry name" value="Rossmann-like_a/b/a_fold"/>
</dbReference>
<accession>A0A7M1SZ66</accession>
<feature type="binding site" evidence="10">
    <location>
        <position position="224"/>
    </location>
    <ligand>
        <name>L-cysteinyl-5'-AMP</name>
        <dbReference type="ChEBI" id="CHEBI:144924"/>
    </ligand>
</feature>
<dbReference type="RefSeq" id="WP_193498947.1">
    <property type="nucleotide sequence ID" value="NZ_CP063169.1"/>
</dbReference>
<feature type="binding site" evidence="10">
    <location>
        <position position="292"/>
    </location>
    <ligand>
        <name>L-cysteinyl-5'-AMP</name>
        <dbReference type="ChEBI" id="CHEBI:144924"/>
    </ligand>
</feature>
<keyword evidence="5 10" id="KW-0479">Metal-binding</keyword>
<keyword evidence="8 10" id="KW-0067">ATP-binding</keyword>
<dbReference type="Gene3D" id="1.20.120.640">
    <property type="entry name" value="Anticodon-binding domain of a subclass of class I aminoacyl-tRNA synthetases"/>
    <property type="match status" value="1"/>
</dbReference>
<evidence type="ECO:0000256" key="2">
    <source>
        <dbReference type="ARBA" id="ARBA00007723"/>
    </source>
</evidence>
<dbReference type="GO" id="GO:0004817">
    <property type="term" value="F:cysteine-tRNA ligase activity"/>
    <property type="evidence" value="ECO:0007669"/>
    <property type="project" value="TreeGrafter"/>
</dbReference>
<keyword evidence="6 10" id="KW-0547">Nucleotide-binding</keyword>
<comment type="subunit">
    <text evidence="3 10">Monomer.</text>
</comment>
<dbReference type="GO" id="GO:0008270">
    <property type="term" value="F:zinc ion binding"/>
    <property type="evidence" value="ECO:0007669"/>
    <property type="project" value="UniProtKB-UniRule"/>
</dbReference>
<evidence type="ECO:0000256" key="1">
    <source>
        <dbReference type="ARBA" id="ARBA00003679"/>
    </source>
</evidence>
<feature type="binding site" evidence="10">
    <location>
        <begin position="81"/>
        <end position="83"/>
    </location>
    <ligand>
        <name>L-cysteinyl-5'-AMP</name>
        <dbReference type="ChEBI" id="CHEBI:144924"/>
    </ligand>
</feature>
<dbReference type="NCBIfam" id="TIGR03447">
    <property type="entry name" value="mycothiol_MshC"/>
    <property type="match status" value="1"/>
</dbReference>
<keyword evidence="14" id="KW-1185">Reference proteome</keyword>
<dbReference type="Gene3D" id="3.40.50.620">
    <property type="entry name" value="HUPs"/>
    <property type="match status" value="1"/>
</dbReference>
<dbReference type="SUPFAM" id="SSF52374">
    <property type="entry name" value="Nucleotidylyl transferase"/>
    <property type="match status" value="1"/>
</dbReference>
<dbReference type="EC" id="6.3.1.13" evidence="10"/>
<dbReference type="InterPro" id="IPR032678">
    <property type="entry name" value="tRNA-synt_1_cat_dom"/>
</dbReference>
<dbReference type="InterPro" id="IPR017812">
    <property type="entry name" value="Mycothiol_ligase_MshC"/>
</dbReference>
<dbReference type="Pfam" id="PF01406">
    <property type="entry name" value="tRNA-synt_1e"/>
    <property type="match status" value="1"/>
</dbReference>
<evidence type="ECO:0000256" key="9">
    <source>
        <dbReference type="ARBA" id="ARBA00048350"/>
    </source>
</evidence>
<evidence type="ECO:0000313" key="13">
    <source>
        <dbReference type="EMBL" id="QOR72307.1"/>
    </source>
</evidence>
<evidence type="ECO:0000259" key="12">
    <source>
        <dbReference type="Pfam" id="PF01406"/>
    </source>
</evidence>
<dbReference type="GO" id="GO:0010125">
    <property type="term" value="P:mycothiol biosynthetic process"/>
    <property type="evidence" value="ECO:0007669"/>
    <property type="project" value="UniProtKB-UniRule"/>
</dbReference>
<comment type="cofactor">
    <cofactor evidence="10">
        <name>Zn(2+)</name>
        <dbReference type="ChEBI" id="CHEBI:29105"/>
    </cofactor>
    <text evidence="10">Binds 1 zinc ion per subunit.</text>
</comment>
<feature type="region of interest" description="Disordered" evidence="11">
    <location>
        <begin position="1"/>
        <end position="31"/>
    </location>
</feature>
<dbReference type="PANTHER" id="PTHR10890">
    <property type="entry name" value="CYSTEINYL-TRNA SYNTHETASE"/>
    <property type="match status" value="1"/>
</dbReference>
<keyword evidence="7 10" id="KW-0862">Zinc</keyword>
<dbReference type="KEGG" id="halt:IM660_08795"/>
<dbReference type="InterPro" id="IPR024909">
    <property type="entry name" value="Cys-tRNA/MSH_ligase"/>
</dbReference>
<dbReference type="GO" id="GO:0006423">
    <property type="term" value="P:cysteinyl-tRNA aminoacylation"/>
    <property type="evidence" value="ECO:0007669"/>
    <property type="project" value="TreeGrafter"/>
</dbReference>
<comment type="function">
    <text evidence="1 10">Catalyzes the ATP-dependent condensation of GlcN-Ins and L-cysteine to form L-Cys-GlcN-Ins.</text>
</comment>
<evidence type="ECO:0000256" key="8">
    <source>
        <dbReference type="ARBA" id="ARBA00022840"/>
    </source>
</evidence>
<proteinExistence type="inferred from homology"/>
<feature type="binding site" evidence="10">
    <location>
        <position position="228"/>
    </location>
    <ligand>
        <name>Zn(2+)</name>
        <dbReference type="ChEBI" id="CHEBI:29105"/>
    </ligand>
</feature>
<evidence type="ECO:0000313" key="14">
    <source>
        <dbReference type="Proteomes" id="UP000593758"/>
    </source>
</evidence>
<evidence type="ECO:0000256" key="3">
    <source>
        <dbReference type="ARBA" id="ARBA00011245"/>
    </source>
</evidence>
<reference evidence="13 14" key="1">
    <citation type="submission" date="2020-10" db="EMBL/GenBank/DDBJ databases">
        <title>Haloactinobacterium sp. RN3S43, a bacterium isolated from saline soil.</title>
        <authorList>
            <person name="Sun J.-Q."/>
        </authorList>
    </citation>
    <scope>NUCLEOTIDE SEQUENCE [LARGE SCALE GENOMIC DNA]</scope>
    <source>
        <strain evidence="13 14">RN3S43</strain>
    </source>
</reference>
<sequence>MQSWTSPAIPALPGRGQRPQLHDTATGERVDPVSEGVGTLYVCGITPYDSTHLGHAFTYVAFDTLNRVWRDAGVDVRYAQNITDIDDPLLERAEATGVDWRDLANDQIDLFRSDMSTLRVLPPDHYIGVVEAMDLLVTAVEAMLAAGAAYRVEQDIYADLSADDRFGSLSHLDPEAMATLFAERGGDPDRPGKRAPLDPLLWRGQRPGEPHWDGHSLGPGRPGWHIECGAIAADYLGLPVSVQGGGQDLIFPHHEMGTSHLRFLPDPGTHGDQSTQGRSREPIRCFVHTGLVAYQGHKMSKSLGNLVFISRLVAHGVDPRAIRLALLDHTYRDSWEFTHPQLEIAGTRLARWRQVAAEPVREESTAAKFLERLRTALADDLDTPEALRVLDSWARERGAGDPGLFADAVDALLGVDLRD</sequence>
<dbReference type="HAMAP" id="MF_01697">
    <property type="entry name" value="MshC"/>
    <property type="match status" value="1"/>
</dbReference>
<comment type="similarity">
    <text evidence="2 10">Belongs to the class-I aminoacyl-tRNA synthetase family. MshC subfamily.</text>
</comment>
<evidence type="ECO:0000256" key="11">
    <source>
        <dbReference type="SAM" id="MobiDB-lite"/>
    </source>
</evidence>
<feature type="short sequence motif" description="'ERGGDP' region" evidence="10">
    <location>
        <begin position="183"/>
        <end position="188"/>
    </location>
</feature>
<evidence type="ECO:0000256" key="4">
    <source>
        <dbReference type="ARBA" id="ARBA00022598"/>
    </source>
</evidence>
<feature type="binding site" evidence="10">
    <location>
        <position position="253"/>
    </location>
    <ligand>
        <name>Zn(2+)</name>
        <dbReference type="ChEBI" id="CHEBI:29105"/>
    </ligand>
</feature>
<dbReference type="PANTHER" id="PTHR10890:SF3">
    <property type="entry name" value="CYSTEINE--TRNA LIGASE, CYTOPLASMIC"/>
    <property type="match status" value="1"/>
</dbReference>
<dbReference type="GO" id="GO:0005829">
    <property type="term" value="C:cytosol"/>
    <property type="evidence" value="ECO:0007669"/>
    <property type="project" value="TreeGrafter"/>
</dbReference>
<evidence type="ECO:0000256" key="5">
    <source>
        <dbReference type="ARBA" id="ARBA00022723"/>
    </source>
</evidence>
<evidence type="ECO:0000256" key="10">
    <source>
        <dbReference type="HAMAP-Rule" id="MF_01697"/>
    </source>
</evidence>
<feature type="binding site" evidence="10">
    <location>
        <position position="58"/>
    </location>
    <ligand>
        <name>L-cysteinyl-5'-AMP</name>
        <dbReference type="ChEBI" id="CHEBI:144924"/>
    </ligand>
</feature>